<feature type="region of interest" description="Disordered" evidence="2">
    <location>
        <begin position="391"/>
        <end position="415"/>
    </location>
</feature>
<dbReference type="InterPro" id="IPR025724">
    <property type="entry name" value="GAG-pre-integrase_dom"/>
</dbReference>
<dbReference type="Pfam" id="PF13976">
    <property type="entry name" value="gag_pre-integrs"/>
    <property type="match status" value="1"/>
</dbReference>
<comment type="caution">
    <text evidence="5">The sequence shown here is derived from an EMBL/GenBank/DDBJ whole genome shotgun (WGS) entry which is preliminary data.</text>
</comment>
<keyword evidence="1" id="KW-0175">Coiled coil</keyword>
<dbReference type="InterPro" id="IPR039537">
    <property type="entry name" value="Retrotran_Ty1/copia-like"/>
</dbReference>
<feature type="coiled-coil region" evidence="1">
    <location>
        <begin position="323"/>
        <end position="350"/>
    </location>
</feature>
<reference evidence="5" key="1">
    <citation type="journal article" date="2019" name="Sci. Rep.">
        <title>Draft genome of Tanacetum cinerariifolium, the natural source of mosquito coil.</title>
        <authorList>
            <person name="Yamashiro T."/>
            <person name="Shiraishi A."/>
            <person name="Satake H."/>
            <person name="Nakayama K."/>
        </authorList>
    </citation>
    <scope>NUCLEOTIDE SEQUENCE</scope>
</reference>
<name>A0A699KGE4_TANCI</name>
<feature type="domain" description="GAG-pre-integrase" evidence="3">
    <location>
        <begin position="69"/>
        <end position="142"/>
    </location>
</feature>
<dbReference type="EMBL" id="BKCJ010510183">
    <property type="protein sequence ID" value="GFA89954.1"/>
    <property type="molecule type" value="Genomic_DNA"/>
</dbReference>
<evidence type="ECO:0000259" key="3">
    <source>
        <dbReference type="Pfam" id="PF13976"/>
    </source>
</evidence>
<proteinExistence type="predicted"/>
<gene>
    <name evidence="5" type="ORF">Tci_661926</name>
</gene>
<dbReference type="Pfam" id="PF25597">
    <property type="entry name" value="SH3_retrovirus"/>
    <property type="match status" value="1"/>
</dbReference>
<dbReference type="PANTHER" id="PTHR42648">
    <property type="entry name" value="TRANSPOSASE, PUTATIVE-RELATED"/>
    <property type="match status" value="1"/>
</dbReference>
<feature type="domain" description="Retroviral polymerase SH3-like" evidence="4">
    <location>
        <begin position="199"/>
        <end position="246"/>
    </location>
</feature>
<organism evidence="5">
    <name type="scientific">Tanacetum cinerariifolium</name>
    <name type="common">Dalmatian daisy</name>
    <name type="synonym">Chrysanthemum cinerariifolium</name>
    <dbReference type="NCBI Taxonomy" id="118510"/>
    <lineage>
        <taxon>Eukaryota</taxon>
        <taxon>Viridiplantae</taxon>
        <taxon>Streptophyta</taxon>
        <taxon>Embryophyta</taxon>
        <taxon>Tracheophyta</taxon>
        <taxon>Spermatophyta</taxon>
        <taxon>Magnoliopsida</taxon>
        <taxon>eudicotyledons</taxon>
        <taxon>Gunneridae</taxon>
        <taxon>Pentapetalae</taxon>
        <taxon>asterids</taxon>
        <taxon>campanulids</taxon>
        <taxon>Asterales</taxon>
        <taxon>Asteraceae</taxon>
        <taxon>Asteroideae</taxon>
        <taxon>Anthemideae</taxon>
        <taxon>Anthemidinae</taxon>
        <taxon>Tanacetum</taxon>
    </lineage>
</organism>
<evidence type="ECO:0000259" key="4">
    <source>
        <dbReference type="Pfam" id="PF25597"/>
    </source>
</evidence>
<feature type="non-terminal residue" evidence="5">
    <location>
        <position position="1"/>
    </location>
</feature>
<dbReference type="PANTHER" id="PTHR42648:SF21">
    <property type="entry name" value="CYSTEINE-RICH RLK (RECEPTOR-LIKE PROTEIN KINASE) 8"/>
    <property type="match status" value="1"/>
</dbReference>
<sequence>GKGIIDSGCSRYMTGNKAYLVDYKDFNGVHVAFGGSKGQITYTECLVLSLNFKLPNENQVLLGVYRQHNMYSFNLENIIPSGGLACLIVKAIVDESKKWHRRLGHVNFKNLNKLVKGNLVRGLPSKIFQNDHICVACHKGKQSNTRPHVEAVSTACYVLSRVLVTMPHNKTPYELLTGKTPIISYIIPFGCHVPILNTIDHLGKFKEKSYEGFIVSYSLNSKAFRVYNLETKRVEENLHPVTLENKAKKIVGPKEANNSAGTKDNLDAGNSHMEAGHDPEYFVLPLWSSYTSTVKCLNVKNGDKKLNEDIGLKTNKEPVDQEDQAFLEELERLKQQAKEADDAARTLRKTFAQSTKDLLLQAGVAKASNTNYVNTASTSVNTAGTIVTTASPSRNVSTAGPSNPNLLSNANQDDS</sequence>
<evidence type="ECO:0000256" key="1">
    <source>
        <dbReference type="SAM" id="Coils"/>
    </source>
</evidence>
<protein>
    <submittedName>
        <fullName evidence="5">Uncharacterized protein</fullName>
    </submittedName>
</protein>
<dbReference type="InterPro" id="IPR057670">
    <property type="entry name" value="SH3_retrovirus"/>
</dbReference>
<accession>A0A699KGE4</accession>
<dbReference type="AlphaFoldDB" id="A0A699KGE4"/>
<evidence type="ECO:0000313" key="5">
    <source>
        <dbReference type="EMBL" id="GFA89954.1"/>
    </source>
</evidence>
<evidence type="ECO:0000256" key="2">
    <source>
        <dbReference type="SAM" id="MobiDB-lite"/>
    </source>
</evidence>